<dbReference type="AlphaFoldDB" id="D9N567"/>
<dbReference type="PANTHER" id="PTHR10500:SF7">
    <property type="entry name" value="BETA-MICROSEMINOPROTEIN"/>
    <property type="match status" value="1"/>
</dbReference>
<sequence length="107" mass="12116">MRVFFSLIIFSFMLATCQGACAAGPEPTDDIVPTKKCVDPNDGRKHLVLSKWNAANCTICYCFRHGLRCCPRHDAIPFRDGCESVLNRVTCEYEFYRLDDLSKLCDA</sequence>
<dbReference type="EMBL" id="AB576135">
    <property type="protein sequence ID" value="BAJ14706.1"/>
    <property type="molecule type" value="mRNA"/>
</dbReference>
<keyword evidence="3" id="KW-0964">Secreted</keyword>
<evidence type="ECO:0000256" key="3">
    <source>
        <dbReference type="ARBA" id="ARBA00022525"/>
    </source>
</evidence>
<feature type="chain" id="PRO_5003126036" evidence="5">
    <location>
        <begin position="20"/>
        <end position="107"/>
    </location>
</feature>
<evidence type="ECO:0000256" key="1">
    <source>
        <dbReference type="ARBA" id="ARBA00004613"/>
    </source>
</evidence>
<accession>D9N567</accession>
<evidence type="ECO:0000313" key="6">
    <source>
        <dbReference type="EMBL" id="BAJ14706.1"/>
    </source>
</evidence>
<organism evidence="6">
    <name type="scientific">Gloydius blomhoffii blomhoffii</name>
    <name type="common">Japanese mamushi</name>
    <name type="synonym">Agkistrodon blomhoffii blomhoffii</name>
    <dbReference type="NCBI Taxonomy" id="417378"/>
    <lineage>
        <taxon>Eukaryota</taxon>
        <taxon>Metazoa</taxon>
        <taxon>Chordata</taxon>
        <taxon>Craniata</taxon>
        <taxon>Vertebrata</taxon>
        <taxon>Euteleostomi</taxon>
        <taxon>Lepidosauria</taxon>
        <taxon>Squamata</taxon>
        <taxon>Bifurcata</taxon>
        <taxon>Unidentata</taxon>
        <taxon>Episquamata</taxon>
        <taxon>Toxicofera</taxon>
        <taxon>Serpentes</taxon>
        <taxon>Colubroidea</taxon>
        <taxon>Viperidae</taxon>
        <taxon>Crotalinae</taxon>
        <taxon>Gloydius</taxon>
    </lineage>
</organism>
<keyword evidence="4" id="KW-1015">Disulfide bond</keyword>
<feature type="signal peptide" evidence="5">
    <location>
        <begin position="1"/>
        <end position="19"/>
    </location>
</feature>
<dbReference type="GO" id="GO:0005576">
    <property type="term" value="C:extracellular region"/>
    <property type="evidence" value="ECO:0007669"/>
    <property type="project" value="UniProtKB-SubCell"/>
</dbReference>
<keyword evidence="5" id="KW-0732">Signal</keyword>
<evidence type="ECO:0000256" key="4">
    <source>
        <dbReference type="ARBA" id="ARBA00023157"/>
    </source>
</evidence>
<protein>
    <submittedName>
        <fullName evidence="6">Small serum protein-1</fullName>
    </submittedName>
</protein>
<name>D9N567_GLOBB</name>
<dbReference type="InterPro" id="IPR008735">
    <property type="entry name" value="PSP94"/>
</dbReference>
<dbReference type="Pfam" id="PF05825">
    <property type="entry name" value="PSP94"/>
    <property type="match status" value="1"/>
</dbReference>
<evidence type="ECO:0000256" key="2">
    <source>
        <dbReference type="ARBA" id="ARBA00010352"/>
    </source>
</evidence>
<dbReference type="Gene3D" id="2.60.40.1900">
    <property type="entry name" value="Beta-microseminoprotein (PSP94) domain"/>
    <property type="match status" value="1"/>
</dbReference>
<reference evidence="6" key="1">
    <citation type="journal article" date="2008" name="Gene">
        <title>Accelerated evolution of small serum proteins (SSPs)-The PSP94 family proteins in a Japanese viper.</title>
        <authorList>
            <person name="Aoki N."/>
            <person name="Matsuo H."/>
            <person name="Deshimaru M."/>
            <person name="Terada S."/>
        </authorList>
    </citation>
    <scope>NUCLEOTIDE SEQUENCE</scope>
    <source>
        <tissue evidence="6">Liver</tissue>
    </source>
</reference>
<evidence type="ECO:0000256" key="5">
    <source>
        <dbReference type="SAM" id="SignalP"/>
    </source>
</evidence>
<reference evidence="6" key="2">
    <citation type="submission" date="2010-08" db="EMBL/GenBank/DDBJ databases">
        <title>Five SSPs from Japanese viper Gloydius blomhoffii.</title>
        <authorList>
            <person name="Shioi N."/>
            <person name="Deshimaru M."/>
            <person name="Terada S."/>
        </authorList>
    </citation>
    <scope>NUCLEOTIDE SEQUENCE</scope>
    <source>
        <tissue evidence="6">Liver</tissue>
    </source>
</reference>
<comment type="similarity">
    <text evidence="2">Belongs to the beta-microseminoprotein family.</text>
</comment>
<gene>
    <name evidence="6" type="primary">SSP-1</name>
</gene>
<proteinExistence type="evidence at transcript level"/>
<dbReference type="PANTHER" id="PTHR10500">
    <property type="entry name" value="BETA-MICROSEMINOPROTEIN"/>
    <property type="match status" value="1"/>
</dbReference>
<comment type="subcellular location">
    <subcellularLocation>
        <location evidence="1">Secreted</location>
    </subcellularLocation>
</comment>